<feature type="transmembrane region" description="Helical" evidence="1">
    <location>
        <begin position="654"/>
        <end position="673"/>
    </location>
</feature>
<organism evidence="2 3">
    <name type="scientific">Evansella vedderi</name>
    <dbReference type="NCBI Taxonomy" id="38282"/>
    <lineage>
        <taxon>Bacteria</taxon>
        <taxon>Bacillati</taxon>
        <taxon>Bacillota</taxon>
        <taxon>Bacilli</taxon>
        <taxon>Bacillales</taxon>
        <taxon>Bacillaceae</taxon>
        <taxon>Evansella</taxon>
    </lineage>
</organism>
<dbReference type="RefSeq" id="WP_307323702.1">
    <property type="nucleotide sequence ID" value="NZ_JAUSUG010000004.1"/>
</dbReference>
<protein>
    <submittedName>
        <fullName evidence="2">Uncharacterized protein</fullName>
    </submittedName>
</protein>
<sequence length="732" mass="82992">MKRLKVTLLILFLVHSIVFLPSAREVKGIDMEQDPVDKHVIVLLVPGLSFEELDMITEQTNYPYMWKKGAYGAVNLRPDGNYSYLNNAVSIGTGKRALGISDWNAYNKDEKVNDTTVDNLMLQWYGTLPVASVLHPHVNLLINKNLKSSFQPVVGWFGESLQEKGVFTYVMGNSDTRDEKVRYASLLTMDRKGEANGDLQKGVVDNIYAPSGMSMEPSLIKENIKHIHSQNDKTFVVVEWGDFYRLFQEEPNMLNDHFQKVYKDTFQRLEETIYQLLSETGGEIWLLSPAVNSVAYKNKNQLGPLWVWHENRDEKGLLYSETTRRYSLLSNTDIAITWDNIFLGPSENRNYTVGYPIKYLDDESIVDQWSLTGFQQRIKEITYVFDKRGAVLSSYVSSLVVMLIVVSLMIWLLKDSRKWKKVAQILLLSGILSPLLFLITSPWINAISPFLYVAAIFLGSLGLAALLKVSFRQSYSIACFLFFSALTVDIITGSYFIQRSFLSYDPVIGARYYGIGNEFAGIYLVSGLLMIAPLLKEEGKTLTKWLQLFVVIMGMILVLGLASLGANAGASISASIIMIYISIQLLLKDAKWRVKFIIAAGIPLLMLGFLYILQMAQPSSHIFTAFQKLFSGDFVTIWQTIERKIQMNWKIFKISYWTQLFVTSYFFIGIVLWRRQREQLHSSQLFLINCCIIGSLALLVLNDSGIVAAATSMFITLSVCYGWSIEGEGKKV</sequence>
<feature type="transmembrane region" description="Helical" evidence="1">
    <location>
        <begin position="568"/>
        <end position="587"/>
    </location>
</feature>
<feature type="transmembrane region" description="Helical" evidence="1">
    <location>
        <begin position="474"/>
        <end position="497"/>
    </location>
</feature>
<feature type="transmembrane region" description="Helical" evidence="1">
    <location>
        <begin position="425"/>
        <end position="444"/>
    </location>
</feature>
<feature type="transmembrane region" description="Helical" evidence="1">
    <location>
        <begin position="707"/>
        <end position="725"/>
    </location>
</feature>
<accession>A0ABT9ZSF8</accession>
<feature type="transmembrane region" description="Helical" evidence="1">
    <location>
        <begin position="392"/>
        <end position="413"/>
    </location>
</feature>
<feature type="transmembrane region" description="Helical" evidence="1">
    <location>
        <begin position="450"/>
        <end position="467"/>
    </location>
</feature>
<evidence type="ECO:0000313" key="3">
    <source>
        <dbReference type="Proteomes" id="UP001230005"/>
    </source>
</evidence>
<name>A0ABT9ZSF8_9BACI</name>
<dbReference type="Proteomes" id="UP001230005">
    <property type="component" value="Unassembled WGS sequence"/>
</dbReference>
<proteinExistence type="predicted"/>
<evidence type="ECO:0000256" key="1">
    <source>
        <dbReference type="SAM" id="Phobius"/>
    </source>
</evidence>
<dbReference type="EMBL" id="JAUSUG010000004">
    <property type="protein sequence ID" value="MDQ0254166.1"/>
    <property type="molecule type" value="Genomic_DNA"/>
</dbReference>
<keyword evidence="3" id="KW-1185">Reference proteome</keyword>
<feature type="transmembrane region" description="Helical" evidence="1">
    <location>
        <begin position="594"/>
        <end position="613"/>
    </location>
</feature>
<feature type="transmembrane region" description="Helical" evidence="1">
    <location>
        <begin position="512"/>
        <end position="535"/>
    </location>
</feature>
<reference evidence="2 3" key="1">
    <citation type="submission" date="2023-07" db="EMBL/GenBank/DDBJ databases">
        <title>Genomic Encyclopedia of Type Strains, Phase IV (KMG-IV): sequencing the most valuable type-strain genomes for metagenomic binning, comparative biology and taxonomic classification.</title>
        <authorList>
            <person name="Goeker M."/>
        </authorList>
    </citation>
    <scope>NUCLEOTIDE SEQUENCE [LARGE SCALE GENOMIC DNA]</scope>
    <source>
        <strain evidence="2 3">DSM 9768</strain>
    </source>
</reference>
<keyword evidence="1" id="KW-0472">Membrane</keyword>
<evidence type="ECO:0000313" key="2">
    <source>
        <dbReference type="EMBL" id="MDQ0254166.1"/>
    </source>
</evidence>
<comment type="caution">
    <text evidence="2">The sequence shown here is derived from an EMBL/GenBank/DDBJ whole genome shotgun (WGS) entry which is preliminary data.</text>
</comment>
<feature type="transmembrane region" description="Helical" evidence="1">
    <location>
        <begin position="542"/>
        <end position="562"/>
    </location>
</feature>
<feature type="transmembrane region" description="Helical" evidence="1">
    <location>
        <begin position="685"/>
        <end position="701"/>
    </location>
</feature>
<keyword evidence="1" id="KW-0812">Transmembrane</keyword>
<keyword evidence="1" id="KW-1133">Transmembrane helix</keyword>
<gene>
    <name evidence="2" type="ORF">J2S74_001539</name>
</gene>